<dbReference type="Proteomes" id="UP001054945">
    <property type="component" value="Unassembled WGS sequence"/>
</dbReference>
<sequence length="112" mass="12334">MRPTSNYISGWTLYISESLSETMPITACDEILQSCCAKRCTFDDNSDPPFVYSISVCEGTEVNESIDFGHQVCLSVGLEVAYLIGTYNCAAVYTGVMIPQVHLGTRNMITMN</sequence>
<proteinExistence type="predicted"/>
<evidence type="ECO:0000313" key="1">
    <source>
        <dbReference type="EMBL" id="GIY82613.1"/>
    </source>
</evidence>
<comment type="caution">
    <text evidence="1">The sequence shown here is derived from an EMBL/GenBank/DDBJ whole genome shotgun (WGS) entry which is preliminary data.</text>
</comment>
<dbReference type="EMBL" id="BPLR01016263">
    <property type="protein sequence ID" value="GIY82613.1"/>
    <property type="molecule type" value="Genomic_DNA"/>
</dbReference>
<reference evidence="1 2" key="1">
    <citation type="submission" date="2021-06" db="EMBL/GenBank/DDBJ databases">
        <title>Caerostris extrusa draft genome.</title>
        <authorList>
            <person name="Kono N."/>
            <person name="Arakawa K."/>
        </authorList>
    </citation>
    <scope>NUCLEOTIDE SEQUENCE [LARGE SCALE GENOMIC DNA]</scope>
</reference>
<accession>A0AAV4WJX7</accession>
<name>A0AAV4WJX7_CAEEX</name>
<organism evidence="1 2">
    <name type="scientific">Caerostris extrusa</name>
    <name type="common">Bark spider</name>
    <name type="synonym">Caerostris bankana</name>
    <dbReference type="NCBI Taxonomy" id="172846"/>
    <lineage>
        <taxon>Eukaryota</taxon>
        <taxon>Metazoa</taxon>
        <taxon>Ecdysozoa</taxon>
        <taxon>Arthropoda</taxon>
        <taxon>Chelicerata</taxon>
        <taxon>Arachnida</taxon>
        <taxon>Araneae</taxon>
        <taxon>Araneomorphae</taxon>
        <taxon>Entelegynae</taxon>
        <taxon>Araneoidea</taxon>
        <taxon>Araneidae</taxon>
        <taxon>Caerostris</taxon>
    </lineage>
</organism>
<keyword evidence="2" id="KW-1185">Reference proteome</keyword>
<evidence type="ECO:0000313" key="2">
    <source>
        <dbReference type="Proteomes" id="UP001054945"/>
    </source>
</evidence>
<protein>
    <submittedName>
        <fullName evidence="1">Uncharacterized protein</fullName>
    </submittedName>
</protein>
<dbReference type="AlphaFoldDB" id="A0AAV4WJX7"/>
<gene>
    <name evidence="1" type="ORF">CEXT_92121</name>
</gene>